<dbReference type="Gene3D" id="3.30.70.2700">
    <property type="match status" value="1"/>
</dbReference>
<proteinExistence type="predicted"/>
<feature type="domain" description="FAD-dependent protein C-terminal" evidence="1">
    <location>
        <begin position="280"/>
        <end position="477"/>
    </location>
</feature>
<dbReference type="PIRSF" id="PIRSF038984">
    <property type="entry name" value="FAD_binding_protein"/>
    <property type="match status" value="1"/>
</dbReference>
<reference evidence="2" key="1">
    <citation type="submission" date="2020-10" db="EMBL/GenBank/DDBJ databases">
        <authorList>
            <person name="Gilroy R."/>
        </authorList>
    </citation>
    <scope>NUCLEOTIDE SEQUENCE</scope>
    <source>
        <strain evidence="2">ChiHile30-977</strain>
    </source>
</reference>
<sequence>MIRLSALSAPLNVEAGDLPGLAARALGIAPDEVLSCRVARRSVDARRRDRICLALALDVRVRGDEAAVLRRSGLRQASLVPDAVPLPAPRRAHLPFRPVVVGCGPAGLFAALTLARAGVFPLLLERGRDALSRRAEVEAFWKGGALNARSNVQFGEGGAGTFSDGKLNTGIKDPRCGEVLRTLAAFGAPEEILWQARPHMGTDHLIAVVQALRAEIIRLGGAVRFEAQVTGLHAPQGVLRGVRVGEEEIETRALVLAIGHSARDTFAMLREAGVAMQAKPFSIGARIEHRQALIDRAQYGRFAGHPALGAAEYRLSAHLSNGRGVYTFCMCPGGVVVAAASEPGGVVTNGMSFFARDGQNANSALLVDVRPEDFGGADDPLAGVAFQRRWESLAFAAGGGDYRAPAQRVDDFLRGRASRGGGDVLPTYRPGVTWGDLRACLPPFAAQSMAEAIARFDRQLHGFAAPDAVLTGVETRSSCPLRIPRDATGQANLRGLFPAGEGAGYAGGILSAAVDGIRAAERLLAAHAAEAGRNA</sequence>
<reference evidence="2" key="2">
    <citation type="journal article" date="2021" name="PeerJ">
        <title>Extensive microbial diversity within the chicken gut microbiome revealed by metagenomics and culture.</title>
        <authorList>
            <person name="Gilroy R."/>
            <person name="Ravi A."/>
            <person name="Getino M."/>
            <person name="Pursley I."/>
            <person name="Horton D.L."/>
            <person name="Alikhan N.F."/>
            <person name="Baker D."/>
            <person name="Gharbi K."/>
            <person name="Hall N."/>
            <person name="Watson M."/>
            <person name="Adriaenssens E.M."/>
            <person name="Foster-Nyarko E."/>
            <person name="Jarju S."/>
            <person name="Secka A."/>
            <person name="Antonio M."/>
            <person name="Oren A."/>
            <person name="Chaudhuri R.R."/>
            <person name="La Ragione R."/>
            <person name="Hildebrand F."/>
            <person name="Pallen M.J."/>
        </authorList>
    </citation>
    <scope>NUCLEOTIDE SEQUENCE</scope>
    <source>
        <strain evidence="2">ChiHile30-977</strain>
    </source>
</reference>
<protein>
    <recommendedName>
        <fullName evidence="1">FAD-dependent protein C-terminal domain-containing protein</fullName>
    </recommendedName>
</protein>
<dbReference type="Gene3D" id="3.50.50.60">
    <property type="entry name" value="FAD/NAD(P)-binding domain"/>
    <property type="match status" value="2"/>
</dbReference>
<dbReference type="InterPro" id="IPR036188">
    <property type="entry name" value="FAD/NAD-bd_sf"/>
</dbReference>
<evidence type="ECO:0000259" key="1">
    <source>
        <dbReference type="Pfam" id="PF21688"/>
    </source>
</evidence>
<dbReference type="AlphaFoldDB" id="A0A9D0YYA5"/>
<dbReference type="Pfam" id="PF21688">
    <property type="entry name" value="FAD-depend_C"/>
    <property type="match status" value="1"/>
</dbReference>
<evidence type="ECO:0000313" key="2">
    <source>
        <dbReference type="EMBL" id="HIQ63090.1"/>
    </source>
</evidence>
<comment type="caution">
    <text evidence="2">The sequence shown here is derived from an EMBL/GenBank/DDBJ whole genome shotgun (WGS) entry which is preliminary data.</text>
</comment>
<dbReference type="SUPFAM" id="SSF51905">
    <property type="entry name" value="FAD/NAD(P)-binding domain"/>
    <property type="match status" value="1"/>
</dbReference>
<organism evidence="2 3">
    <name type="scientific">Candidatus Avichristensenella intestinipullorum</name>
    <dbReference type="NCBI Taxonomy" id="2840693"/>
    <lineage>
        <taxon>Bacteria</taxon>
        <taxon>Bacillati</taxon>
        <taxon>Bacillota</taxon>
        <taxon>Clostridia</taxon>
        <taxon>Candidatus Avichristensenella</taxon>
    </lineage>
</organism>
<dbReference type="PANTHER" id="PTHR42842">
    <property type="entry name" value="FAD/NAD(P)-BINDING OXIDOREDUCTASE"/>
    <property type="match status" value="1"/>
</dbReference>
<accession>A0A9D0YYA5</accession>
<dbReference type="InterPro" id="IPR028348">
    <property type="entry name" value="FAD-binding_protein"/>
</dbReference>
<dbReference type="InterPro" id="IPR049516">
    <property type="entry name" value="FAD-depend_C"/>
</dbReference>
<dbReference type="Proteomes" id="UP000886819">
    <property type="component" value="Unassembled WGS sequence"/>
</dbReference>
<name>A0A9D0YYA5_9FIRM</name>
<dbReference type="PANTHER" id="PTHR42842:SF3">
    <property type="entry name" value="FAD_NAD(P)-BINDING OXIDOREDUCTASE FAMILY PROTEIN"/>
    <property type="match status" value="1"/>
</dbReference>
<evidence type="ECO:0000313" key="3">
    <source>
        <dbReference type="Proteomes" id="UP000886819"/>
    </source>
</evidence>
<dbReference type="EMBL" id="DVFI01000088">
    <property type="protein sequence ID" value="HIQ63090.1"/>
    <property type="molecule type" value="Genomic_DNA"/>
</dbReference>
<gene>
    <name evidence="2" type="ORF">IAA66_05820</name>
</gene>